<dbReference type="EMBL" id="BAABEY010000018">
    <property type="protein sequence ID" value="GAA4437995.1"/>
    <property type="molecule type" value="Genomic_DNA"/>
</dbReference>
<reference evidence="4" key="1">
    <citation type="journal article" date="2019" name="Int. J. Syst. Evol. Microbiol.">
        <title>The Global Catalogue of Microorganisms (GCM) 10K type strain sequencing project: providing services to taxonomists for standard genome sequencing and annotation.</title>
        <authorList>
            <consortium name="The Broad Institute Genomics Platform"/>
            <consortium name="The Broad Institute Genome Sequencing Center for Infectious Disease"/>
            <person name="Wu L."/>
            <person name="Ma J."/>
        </authorList>
    </citation>
    <scope>NUCLEOTIDE SEQUENCE [LARGE SCALE GENOMIC DNA]</scope>
    <source>
        <strain evidence="4">JCM 31920</strain>
    </source>
</reference>
<comment type="caution">
    <text evidence="3">The sequence shown here is derived from an EMBL/GenBank/DDBJ whole genome shotgun (WGS) entry which is preliminary data.</text>
</comment>
<proteinExistence type="inferred from homology"/>
<sequence>MKQHKKKEVSSHDLSQTVVKGMHEKKALDVVVLDMKHVKNAVADYFVIGTGTSDTHIHAIADSVIDEVNKTGYTEGVHSEGMTNREWILIDYLDVVVHVFNREKRGYYDLESLWGDAIRIEAPETIA</sequence>
<dbReference type="PANTHER" id="PTHR21043:SF0">
    <property type="entry name" value="MITOCHONDRIAL ASSEMBLY OF RIBOSOMAL LARGE SUBUNIT PROTEIN 1"/>
    <property type="match status" value="1"/>
</dbReference>
<keyword evidence="4" id="KW-1185">Reference proteome</keyword>
<keyword evidence="2" id="KW-0963">Cytoplasm</keyword>
<dbReference type="InterPro" id="IPR043519">
    <property type="entry name" value="NT_sf"/>
</dbReference>
<dbReference type="Pfam" id="PF02410">
    <property type="entry name" value="RsfS"/>
    <property type="match status" value="1"/>
</dbReference>
<comment type="subcellular location">
    <subcellularLocation>
        <location evidence="2">Cytoplasm</location>
    </subcellularLocation>
</comment>
<dbReference type="RefSeq" id="WP_345028138.1">
    <property type="nucleotide sequence ID" value="NZ_BAABEY010000018.1"/>
</dbReference>
<evidence type="ECO:0000256" key="2">
    <source>
        <dbReference type="HAMAP-Rule" id="MF_01477"/>
    </source>
</evidence>
<evidence type="ECO:0000313" key="3">
    <source>
        <dbReference type="EMBL" id="GAA4437995.1"/>
    </source>
</evidence>
<gene>
    <name evidence="2 3" type="primary">rsfS</name>
    <name evidence="3" type="ORF">GCM10023091_17960</name>
</gene>
<dbReference type="NCBIfam" id="TIGR00090">
    <property type="entry name" value="rsfS_iojap_ybeB"/>
    <property type="match status" value="1"/>
</dbReference>
<evidence type="ECO:0000256" key="1">
    <source>
        <dbReference type="ARBA" id="ARBA00010574"/>
    </source>
</evidence>
<dbReference type="SUPFAM" id="SSF81301">
    <property type="entry name" value="Nucleotidyltransferase"/>
    <property type="match status" value="1"/>
</dbReference>
<comment type="function">
    <text evidence="2">Functions as a ribosomal silencing factor. Interacts with ribosomal protein uL14 (rplN), blocking formation of intersubunit bridge B8. Prevents association of the 30S and 50S ribosomal subunits and the formation of functional ribosomes, thus repressing translation.</text>
</comment>
<comment type="similarity">
    <text evidence="1 2">Belongs to the Iojap/RsfS family.</text>
</comment>
<name>A0ABP8LXB5_9BACT</name>
<evidence type="ECO:0000313" key="4">
    <source>
        <dbReference type="Proteomes" id="UP001501508"/>
    </source>
</evidence>
<dbReference type="InterPro" id="IPR004394">
    <property type="entry name" value="Iojap/RsfS/C7orf30"/>
</dbReference>
<dbReference type="HAMAP" id="MF_01477">
    <property type="entry name" value="Iojap_RsfS"/>
    <property type="match status" value="1"/>
</dbReference>
<organism evidence="3 4">
    <name type="scientific">Ravibacter arvi</name>
    <dbReference type="NCBI Taxonomy" id="2051041"/>
    <lineage>
        <taxon>Bacteria</taxon>
        <taxon>Pseudomonadati</taxon>
        <taxon>Bacteroidota</taxon>
        <taxon>Cytophagia</taxon>
        <taxon>Cytophagales</taxon>
        <taxon>Spirosomataceae</taxon>
        <taxon>Ravibacter</taxon>
    </lineage>
</organism>
<accession>A0ABP8LXB5</accession>
<dbReference type="PANTHER" id="PTHR21043">
    <property type="entry name" value="IOJAP SUPERFAMILY ORTHOLOG"/>
    <property type="match status" value="1"/>
</dbReference>
<keyword evidence="2" id="KW-0810">Translation regulation</keyword>
<comment type="subunit">
    <text evidence="2">Interacts with ribosomal protein uL14 (rplN).</text>
</comment>
<dbReference type="Gene3D" id="3.30.460.10">
    <property type="entry name" value="Beta Polymerase, domain 2"/>
    <property type="match status" value="1"/>
</dbReference>
<keyword evidence="2" id="KW-0678">Repressor</keyword>
<dbReference type="Proteomes" id="UP001501508">
    <property type="component" value="Unassembled WGS sequence"/>
</dbReference>
<protein>
    <recommendedName>
        <fullName evidence="2">Ribosomal silencing factor RsfS</fullName>
    </recommendedName>
</protein>